<dbReference type="GO" id="GO:0005524">
    <property type="term" value="F:ATP binding"/>
    <property type="evidence" value="ECO:0007669"/>
    <property type="project" value="UniProtKB-KW"/>
</dbReference>
<reference evidence="31" key="3">
    <citation type="submission" date="2025-09" db="UniProtKB">
        <authorList>
            <consortium name="Ensembl"/>
        </authorList>
    </citation>
    <scope>IDENTIFICATION</scope>
</reference>
<organism evidence="31 32">
    <name type="scientific">Sparus aurata</name>
    <name type="common">Gilthead sea bream</name>
    <dbReference type="NCBI Taxonomy" id="8175"/>
    <lineage>
        <taxon>Eukaryota</taxon>
        <taxon>Metazoa</taxon>
        <taxon>Chordata</taxon>
        <taxon>Craniata</taxon>
        <taxon>Vertebrata</taxon>
        <taxon>Euteleostomi</taxon>
        <taxon>Actinopterygii</taxon>
        <taxon>Neopterygii</taxon>
        <taxon>Teleostei</taxon>
        <taxon>Neoteleostei</taxon>
        <taxon>Acanthomorphata</taxon>
        <taxon>Eupercaria</taxon>
        <taxon>Spariformes</taxon>
        <taxon>Sparidae</taxon>
        <taxon>Sparus</taxon>
    </lineage>
</organism>
<dbReference type="InterPro" id="IPR050628">
    <property type="entry name" value="SNF2_RAD54_helicase_TF"/>
</dbReference>
<evidence type="ECO:0000256" key="24">
    <source>
        <dbReference type="ARBA" id="ARBA00079067"/>
    </source>
</evidence>
<dbReference type="SMART" id="SM00490">
    <property type="entry name" value="HELICc"/>
    <property type="match status" value="1"/>
</dbReference>
<dbReference type="InterPro" id="IPR014001">
    <property type="entry name" value="Helicase_ATP-bd"/>
</dbReference>
<evidence type="ECO:0000256" key="14">
    <source>
        <dbReference type="ARBA" id="ARBA00022833"/>
    </source>
</evidence>
<evidence type="ECO:0000256" key="10">
    <source>
        <dbReference type="ARBA" id="ARBA00022741"/>
    </source>
</evidence>
<keyword evidence="4" id="KW-0806">Transcription termination</keyword>
<evidence type="ECO:0000256" key="13">
    <source>
        <dbReference type="ARBA" id="ARBA00022806"/>
    </source>
</evidence>
<keyword evidence="9" id="KW-0747">Spliceosome</keyword>
<feature type="compositionally biased region" description="Polar residues" evidence="27">
    <location>
        <begin position="352"/>
        <end position="365"/>
    </location>
</feature>
<evidence type="ECO:0000313" key="32">
    <source>
        <dbReference type="Proteomes" id="UP000472265"/>
    </source>
</evidence>
<feature type="region of interest" description="Disordered" evidence="27">
    <location>
        <begin position="163"/>
        <end position="380"/>
    </location>
</feature>
<gene>
    <name evidence="31" type="primary">ttf2</name>
</gene>
<evidence type="ECO:0000256" key="2">
    <source>
        <dbReference type="ARBA" id="ARBA00004496"/>
    </source>
</evidence>
<evidence type="ECO:0000256" key="11">
    <source>
        <dbReference type="ARBA" id="ARBA00022771"/>
    </source>
</evidence>
<evidence type="ECO:0000256" key="21">
    <source>
        <dbReference type="ARBA" id="ARBA00055750"/>
    </source>
</evidence>
<dbReference type="GO" id="GO:0006353">
    <property type="term" value="P:DNA-templated transcription termination"/>
    <property type="evidence" value="ECO:0007669"/>
    <property type="project" value="UniProtKB-KW"/>
</dbReference>
<comment type="subunit">
    <text evidence="22">Interacts with CDC5L. Part of the spliceosome.</text>
</comment>
<dbReference type="InterPro" id="IPR038718">
    <property type="entry name" value="SNF2-like_sf"/>
</dbReference>
<keyword evidence="11 26" id="KW-0863">Zinc-finger</keyword>
<dbReference type="Proteomes" id="UP000472265">
    <property type="component" value="Chromosome 9"/>
</dbReference>
<dbReference type="Pfam" id="PF06839">
    <property type="entry name" value="Zn_ribbon_GRF"/>
    <property type="match status" value="1"/>
</dbReference>
<dbReference type="GO" id="GO:0003677">
    <property type="term" value="F:DNA binding"/>
    <property type="evidence" value="ECO:0007669"/>
    <property type="project" value="UniProtKB-KW"/>
</dbReference>
<dbReference type="InterPro" id="IPR010666">
    <property type="entry name" value="Znf_GRF"/>
</dbReference>
<keyword evidence="18" id="KW-0804">Transcription</keyword>
<dbReference type="GO" id="GO:0006397">
    <property type="term" value="P:mRNA processing"/>
    <property type="evidence" value="ECO:0007669"/>
    <property type="project" value="UniProtKB-KW"/>
</dbReference>
<evidence type="ECO:0000256" key="8">
    <source>
        <dbReference type="ARBA" id="ARBA00022723"/>
    </source>
</evidence>
<reference evidence="31" key="1">
    <citation type="submission" date="2021-04" db="EMBL/GenBank/DDBJ databases">
        <authorList>
            <consortium name="Wellcome Sanger Institute Data Sharing"/>
        </authorList>
    </citation>
    <scope>NUCLEOTIDE SEQUENCE [LARGE SCALE GENOMIC DNA]</scope>
</reference>
<keyword evidence="6" id="KW-0597">Phosphoprotein</keyword>
<evidence type="ECO:0000256" key="1">
    <source>
        <dbReference type="ARBA" id="ARBA00004123"/>
    </source>
</evidence>
<feature type="region of interest" description="Disordered" evidence="27">
    <location>
        <begin position="428"/>
        <end position="469"/>
    </location>
</feature>
<keyword evidence="10" id="KW-0547">Nucleotide-binding</keyword>
<evidence type="ECO:0000256" key="22">
    <source>
        <dbReference type="ARBA" id="ARBA00063699"/>
    </source>
</evidence>
<comment type="subcellular location">
    <subcellularLocation>
        <location evidence="2">Cytoplasm</location>
    </subcellularLocation>
    <subcellularLocation>
        <location evidence="1">Nucleus</location>
    </subcellularLocation>
</comment>
<dbReference type="GO" id="GO:0008270">
    <property type="term" value="F:zinc ion binding"/>
    <property type="evidence" value="ECO:0007669"/>
    <property type="project" value="UniProtKB-KW"/>
</dbReference>
<evidence type="ECO:0000256" key="27">
    <source>
        <dbReference type="SAM" id="MobiDB-lite"/>
    </source>
</evidence>
<dbReference type="PROSITE" id="PS51999">
    <property type="entry name" value="ZF_GRF"/>
    <property type="match status" value="1"/>
</dbReference>
<keyword evidence="13" id="KW-0347">Helicase</keyword>
<feature type="compositionally biased region" description="Basic and acidic residues" evidence="27">
    <location>
        <begin position="270"/>
        <end position="298"/>
    </location>
</feature>
<keyword evidence="20" id="KW-0539">Nucleus</keyword>
<comment type="similarity">
    <text evidence="3">Belongs to the SNF2/RAD54 helicase family.</text>
</comment>
<feature type="domain" description="GRF-type" evidence="30">
    <location>
        <begin position="6"/>
        <end position="47"/>
    </location>
</feature>
<accession>A0A671UM97</accession>
<evidence type="ECO:0000259" key="29">
    <source>
        <dbReference type="PROSITE" id="PS51194"/>
    </source>
</evidence>
<dbReference type="GeneTree" id="ENSGT00940000165376"/>
<evidence type="ECO:0000313" key="31">
    <source>
        <dbReference type="Ensembl" id="ENSSAUP00010013769.1"/>
    </source>
</evidence>
<dbReference type="SMART" id="SM00487">
    <property type="entry name" value="DEXDc"/>
    <property type="match status" value="1"/>
</dbReference>
<dbReference type="GO" id="GO:0005737">
    <property type="term" value="C:cytoplasm"/>
    <property type="evidence" value="ECO:0007669"/>
    <property type="project" value="UniProtKB-SubCell"/>
</dbReference>
<dbReference type="InParanoid" id="A0A671UM97"/>
<evidence type="ECO:0000256" key="26">
    <source>
        <dbReference type="PROSITE-ProRule" id="PRU01343"/>
    </source>
</evidence>
<dbReference type="GO" id="GO:0004386">
    <property type="term" value="F:helicase activity"/>
    <property type="evidence" value="ECO:0007669"/>
    <property type="project" value="UniProtKB-KW"/>
</dbReference>
<dbReference type="PANTHER" id="PTHR45626">
    <property type="entry name" value="TRANSCRIPTION TERMINATION FACTOR 2-RELATED"/>
    <property type="match status" value="1"/>
</dbReference>
<evidence type="ECO:0000256" key="4">
    <source>
        <dbReference type="ARBA" id="ARBA00022472"/>
    </source>
</evidence>
<protein>
    <recommendedName>
        <fullName evidence="23">Transcription termination factor 2</fullName>
    </recommendedName>
    <alternativeName>
        <fullName evidence="25">RNA polymerase II termination factor</fullName>
    </alternativeName>
    <alternativeName>
        <fullName evidence="24">Transcription release factor 2</fullName>
    </alternativeName>
</protein>
<dbReference type="FunFam" id="3.40.50.300:FF:001502">
    <property type="entry name" value="Transcription termination factor 2"/>
    <property type="match status" value="1"/>
</dbReference>
<keyword evidence="19" id="KW-0508">mRNA splicing</keyword>
<feature type="compositionally biased region" description="Basic and acidic residues" evidence="27">
    <location>
        <begin position="223"/>
        <end position="260"/>
    </location>
</feature>
<evidence type="ECO:0000256" key="18">
    <source>
        <dbReference type="ARBA" id="ARBA00023163"/>
    </source>
</evidence>
<dbReference type="Pfam" id="PF00271">
    <property type="entry name" value="Helicase_C"/>
    <property type="match status" value="1"/>
</dbReference>
<comment type="function">
    <text evidence="21">DsDNA-dependent ATPase which acts as a transcription termination factor by coupling ATP hydrolysis with removal of RNA polymerase II from the DNA template. May contribute to mitotic transcription repression. May also be involved in pre-mRNA splicing.</text>
</comment>
<dbReference type="Gene3D" id="3.40.50.10810">
    <property type="entry name" value="Tandem AAA-ATPase domain"/>
    <property type="match status" value="1"/>
</dbReference>
<dbReference type="SUPFAM" id="SSF52540">
    <property type="entry name" value="P-loop containing nucleoside triphosphate hydrolases"/>
    <property type="match status" value="2"/>
</dbReference>
<evidence type="ECO:0000256" key="20">
    <source>
        <dbReference type="ARBA" id="ARBA00023242"/>
    </source>
</evidence>
<dbReference type="InterPro" id="IPR049730">
    <property type="entry name" value="SNF2/RAD54-like_C"/>
</dbReference>
<dbReference type="PROSITE" id="PS51192">
    <property type="entry name" value="HELICASE_ATP_BIND_1"/>
    <property type="match status" value="1"/>
</dbReference>
<feature type="compositionally biased region" description="Basic and acidic residues" evidence="27">
    <location>
        <begin position="167"/>
        <end position="202"/>
    </location>
</feature>
<dbReference type="FunFam" id="3.40.50.10810:FF:000043">
    <property type="entry name" value="Transcription termination factor 2"/>
    <property type="match status" value="1"/>
</dbReference>
<evidence type="ECO:0000256" key="7">
    <source>
        <dbReference type="ARBA" id="ARBA00022664"/>
    </source>
</evidence>
<keyword evidence="5" id="KW-0963">Cytoplasm</keyword>
<feature type="domain" description="Helicase ATP-binding" evidence="28">
    <location>
        <begin position="554"/>
        <end position="749"/>
    </location>
</feature>
<keyword evidence="8" id="KW-0479">Metal-binding</keyword>
<dbReference type="GO" id="GO:0008094">
    <property type="term" value="F:ATP-dependent activity, acting on DNA"/>
    <property type="evidence" value="ECO:0007669"/>
    <property type="project" value="TreeGrafter"/>
</dbReference>
<keyword evidence="32" id="KW-1185">Reference proteome</keyword>
<evidence type="ECO:0000256" key="9">
    <source>
        <dbReference type="ARBA" id="ARBA00022728"/>
    </source>
</evidence>
<dbReference type="Ensembl" id="ENSSAUT00010014637.1">
    <property type="protein sequence ID" value="ENSSAUP00010013769.1"/>
    <property type="gene ID" value="ENSSAUG00010006096.1"/>
</dbReference>
<keyword evidence="16" id="KW-0805">Transcription regulation</keyword>
<feature type="compositionally biased region" description="Polar residues" evidence="27">
    <location>
        <begin position="299"/>
        <end position="328"/>
    </location>
</feature>
<evidence type="ECO:0000259" key="28">
    <source>
        <dbReference type="PROSITE" id="PS51192"/>
    </source>
</evidence>
<keyword evidence="17" id="KW-0238">DNA-binding</keyword>
<dbReference type="GO" id="GO:0016787">
    <property type="term" value="F:hydrolase activity"/>
    <property type="evidence" value="ECO:0007669"/>
    <property type="project" value="UniProtKB-KW"/>
</dbReference>
<evidence type="ECO:0000256" key="5">
    <source>
        <dbReference type="ARBA" id="ARBA00022490"/>
    </source>
</evidence>
<dbReference type="PROSITE" id="PS51194">
    <property type="entry name" value="HELICASE_CTER"/>
    <property type="match status" value="1"/>
</dbReference>
<evidence type="ECO:0000256" key="15">
    <source>
        <dbReference type="ARBA" id="ARBA00022840"/>
    </source>
</evidence>
<evidence type="ECO:0000259" key="30">
    <source>
        <dbReference type="PROSITE" id="PS51999"/>
    </source>
</evidence>
<keyword evidence="14" id="KW-0862">Zinc</keyword>
<dbReference type="AlphaFoldDB" id="A0A671UM97"/>
<dbReference type="FunCoup" id="A0A671UM97">
    <property type="interactions" value="602"/>
</dbReference>
<evidence type="ECO:0000256" key="12">
    <source>
        <dbReference type="ARBA" id="ARBA00022801"/>
    </source>
</evidence>
<sequence>MEKTLCNVHGSVCMLKTGVKDGPNKGKSFYVCVDKQGCDFSQLASVPPSHCLHHEDSMVELQALTYIQQQQSYRLFYRCVVGKKAGQRWCGYVPWTSVRHHTHFLFLFWHKPDLGLIGTLLSVQLSIVKHSCSQIYIEFFLFIIPTFIVSDLHVLITSWRRMQSDGGDEKSSEASPKAEGRESNQKENVKSKGAGEKDEEGKLNPSDTYRGKQLPAGMKVKKRVSDEERKSPKPNAEEKMTEKVKDKIKENHTQTKEGEKTISSSSVKTARPEKMHQISQDPHKDTTRVVEQTVKESVSKSARSGSTDASRDSASNKPTQPTESSQTKNNVDNDDDDDVVVVSVKPAAQKTPPASTVQKTLTTFPGFQPASKVKPQQGDPQGLHSLLTAQLQQKKATLSVVNVAALPDKGERLRTQVKELEDALDSLSLTAASQPETEVGKKSGDASAGSSQANPFSRQGGTILLPAPPALGLSQQQASSSSLGLQLSQGYTQMYGANPQAQAFYGGRMTDDRLLAVKNATCEAIDHLHKSLESCPHPEAEAPDPKGIKVRYPLTDDMGLGKTLTMIALILAKKKKAKEEDEKKEEKKLEGWISKTDSSLVVSKGTLIICPASLIHHWKREIDRHVKTGKLTVYLYHGPNREKSARVLADYDVVVTTYSLVSKEIPVQKEEAEKPTKDADDVPPHSAPLLRVAWARVVLDEGHNIKNPKVQTSMAVCKLRARARWAVTGTPIQNNLLDMYSLLKFLRCSPFDEYKLWKAQVDNGSNRGRERLNLLTRSLLLRRTKDQLDSTGKPLVSLPDRTLEVHRLKLSQDEKAVYDVVFAQSRSTLQNYLKRHEGNDVSKGNKSSSNPFDKVAQEFGMSQADPAASSSQQPQQASSTVHILSLLLRLRQCCCHLSLLKKTLDSSELQGDGIVLSLEEQLSALSLSSNSSSSGPDPKDTVALNGTRFHSKLFEETSESSKISAIVSELKAIKQRSDDQKSVIVSQWTSMLQIVAVHLRQMGLKYGVIDGSVNPKRRMDLVEEFNTDSKGIQVMLVSLCAGGVGLNLIGGNHLFLMDMHWNPALEDQACDRIYRVGQTKDVTIHRFECEGTVEEKISTLQVKKKELAQNVLSGTGSTFTKLSLADLRIIFGV</sequence>
<dbReference type="PANTHER" id="PTHR45626:SF50">
    <property type="entry name" value="TRANSCRIPTION TERMINATION FACTOR 2"/>
    <property type="match status" value="1"/>
</dbReference>
<dbReference type="GO" id="GO:0006281">
    <property type="term" value="P:DNA repair"/>
    <property type="evidence" value="ECO:0007669"/>
    <property type="project" value="TreeGrafter"/>
</dbReference>
<dbReference type="Pfam" id="PF00176">
    <property type="entry name" value="SNF2-rel_dom"/>
    <property type="match status" value="1"/>
</dbReference>
<dbReference type="InterPro" id="IPR001650">
    <property type="entry name" value="Helicase_C-like"/>
</dbReference>
<keyword evidence="15" id="KW-0067">ATP-binding</keyword>
<feature type="domain" description="Helicase C-terminal" evidence="29">
    <location>
        <begin position="965"/>
        <end position="1123"/>
    </location>
</feature>
<proteinExistence type="inferred from homology"/>
<dbReference type="GO" id="GO:0005681">
    <property type="term" value="C:spliceosomal complex"/>
    <property type="evidence" value="ECO:0007669"/>
    <property type="project" value="UniProtKB-KW"/>
</dbReference>
<evidence type="ECO:0000256" key="23">
    <source>
        <dbReference type="ARBA" id="ARBA00070113"/>
    </source>
</evidence>
<evidence type="ECO:0000256" key="19">
    <source>
        <dbReference type="ARBA" id="ARBA00023187"/>
    </source>
</evidence>
<keyword evidence="12" id="KW-0378">Hydrolase</keyword>
<reference evidence="31" key="2">
    <citation type="submission" date="2025-08" db="UniProtKB">
        <authorList>
            <consortium name="Ensembl"/>
        </authorList>
    </citation>
    <scope>IDENTIFICATION</scope>
</reference>
<dbReference type="CDD" id="cd18793">
    <property type="entry name" value="SF2_C_SNF"/>
    <property type="match status" value="1"/>
</dbReference>
<evidence type="ECO:0000256" key="25">
    <source>
        <dbReference type="ARBA" id="ARBA00082628"/>
    </source>
</evidence>
<dbReference type="InterPro" id="IPR000330">
    <property type="entry name" value="SNF2_N"/>
</dbReference>
<evidence type="ECO:0000256" key="6">
    <source>
        <dbReference type="ARBA" id="ARBA00022553"/>
    </source>
</evidence>
<evidence type="ECO:0000256" key="16">
    <source>
        <dbReference type="ARBA" id="ARBA00023015"/>
    </source>
</evidence>
<dbReference type="InterPro" id="IPR027417">
    <property type="entry name" value="P-loop_NTPase"/>
</dbReference>
<dbReference type="GO" id="GO:0008380">
    <property type="term" value="P:RNA splicing"/>
    <property type="evidence" value="ECO:0007669"/>
    <property type="project" value="UniProtKB-KW"/>
</dbReference>
<evidence type="ECO:0000256" key="3">
    <source>
        <dbReference type="ARBA" id="ARBA00007025"/>
    </source>
</evidence>
<name>A0A671UM97_SPAAU</name>
<dbReference type="Gene3D" id="3.40.50.300">
    <property type="entry name" value="P-loop containing nucleotide triphosphate hydrolases"/>
    <property type="match status" value="1"/>
</dbReference>
<keyword evidence="7" id="KW-0507">mRNA processing</keyword>
<evidence type="ECO:0000256" key="17">
    <source>
        <dbReference type="ARBA" id="ARBA00023125"/>
    </source>
</evidence>